<sequence>MVDRESDHEGGRVGVSRRRFIEATGAAGAAVGLAGCSGGGGGGDEPIQITMDAEWEGISDSVTQSLYDAGLDESIEVEILPGDFESGARRSEFTSALDAGRASPDIFMMDSGWTIPFIARGQLVNLSEELSSETLDYVESDYLGSAVSTASDPGSGDLFGLPLFPDYPVMHYRKDLVEDAGYDPDGENWATEPMSWQEFAEVAADVWEQNGGPDGDEIDYGFTTQADNYVGLACCTFNETMTSFGGAYFGDHENLFGPIGDRPITVNEEPVHDTIRMMRSFMEGSDAEYAHPDFPQISTTDLLSFTEEPAREPFTGGNAIFHRNWPYAIPINLDSDSFDAEDYDVMPLPYGVEEGEGAYEGTGGPAGALGGWHLTINPNTERLDDCVQVLEAFANEEVMQTNFAEGGYLPPDPSVTEEADPDDVGALGDFLDTLAVAGQNTVPRPVTVAWPDQSPQVSSEISAAYQGDKSPEEAMSDLESSLESVESDLAE</sequence>
<dbReference type="AlphaFoldDB" id="M0NGE7"/>
<dbReference type="OrthoDB" id="328108at2157"/>
<dbReference type="InterPro" id="IPR006311">
    <property type="entry name" value="TAT_signal"/>
</dbReference>
<dbReference type="Pfam" id="PF01547">
    <property type="entry name" value="SBP_bac_1"/>
    <property type="match status" value="1"/>
</dbReference>
<name>M0NGE7_9EURY</name>
<evidence type="ECO:0000313" key="3">
    <source>
        <dbReference type="Proteomes" id="UP000011650"/>
    </source>
</evidence>
<dbReference type="Proteomes" id="UP000011650">
    <property type="component" value="Unassembled WGS sequence"/>
</dbReference>
<reference evidence="2 3" key="1">
    <citation type="journal article" date="2014" name="PLoS Genet.">
        <title>Phylogenetically driven sequencing of extremely halophilic archaea reveals strategies for static and dynamic osmo-response.</title>
        <authorList>
            <person name="Becker E.A."/>
            <person name="Seitzer P.M."/>
            <person name="Tritt A."/>
            <person name="Larsen D."/>
            <person name="Krusor M."/>
            <person name="Yao A.I."/>
            <person name="Wu D."/>
            <person name="Madern D."/>
            <person name="Eisen J.A."/>
            <person name="Darling A.E."/>
            <person name="Facciotti M.T."/>
        </authorList>
    </citation>
    <scope>NUCLEOTIDE SEQUENCE [LARGE SCALE GENOMIC DNA]</scope>
    <source>
        <strain evidence="2 3">DSM 21995</strain>
    </source>
</reference>
<proteinExistence type="predicted"/>
<accession>M0NGE7</accession>
<dbReference type="PROSITE" id="PS51318">
    <property type="entry name" value="TAT"/>
    <property type="match status" value="1"/>
</dbReference>
<feature type="region of interest" description="Disordered" evidence="1">
    <location>
        <begin position="448"/>
        <end position="491"/>
    </location>
</feature>
<keyword evidence="3" id="KW-1185">Reference proteome</keyword>
<gene>
    <name evidence="2" type="ORF">C469_14898</name>
</gene>
<dbReference type="PANTHER" id="PTHR43649">
    <property type="entry name" value="ARABINOSE-BINDING PROTEIN-RELATED"/>
    <property type="match status" value="1"/>
</dbReference>
<dbReference type="PANTHER" id="PTHR43649:SF12">
    <property type="entry name" value="DIACETYLCHITOBIOSE BINDING PROTEIN DASA"/>
    <property type="match status" value="1"/>
</dbReference>
<dbReference type="PATRIC" id="fig|1227482.3.peg.3007"/>
<dbReference type="InterPro" id="IPR050490">
    <property type="entry name" value="Bact_solute-bd_prot1"/>
</dbReference>
<protein>
    <submittedName>
        <fullName evidence="2">Extracellular solute-binding protein family 1</fullName>
    </submittedName>
</protein>
<evidence type="ECO:0000313" key="2">
    <source>
        <dbReference type="EMBL" id="EMA57032.1"/>
    </source>
</evidence>
<dbReference type="RefSeq" id="WP_008007997.1">
    <property type="nucleotide sequence ID" value="NZ_AOJG01000041.1"/>
</dbReference>
<dbReference type="InterPro" id="IPR006059">
    <property type="entry name" value="SBP"/>
</dbReference>
<dbReference type="SUPFAM" id="SSF53850">
    <property type="entry name" value="Periplasmic binding protein-like II"/>
    <property type="match status" value="1"/>
</dbReference>
<organism evidence="2 3">
    <name type="scientific">Halorubrum lipolyticum DSM 21995</name>
    <dbReference type="NCBI Taxonomy" id="1227482"/>
    <lineage>
        <taxon>Archaea</taxon>
        <taxon>Methanobacteriati</taxon>
        <taxon>Methanobacteriota</taxon>
        <taxon>Stenosarchaea group</taxon>
        <taxon>Halobacteria</taxon>
        <taxon>Halobacteriales</taxon>
        <taxon>Haloferacaceae</taxon>
        <taxon>Halorubrum</taxon>
    </lineage>
</organism>
<dbReference type="EMBL" id="AOJG01000041">
    <property type="protein sequence ID" value="EMA57032.1"/>
    <property type="molecule type" value="Genomic_DNA"/>
</dbReference>
<comment type="caution">
    <text evidence="2">The sequence shown here is derived from an EMBL/GenBank/DDBJ whole genome shotgun (WGS) entry which is preliminary data.</text>
</comment>
<dbReference type="Gene3D" id="3.40.190.10">
    <property type="entry name" value="Periplasmic binding protein-like II"/>
    <property type="match status" value="2"/>
</dbReference>
<evidence type="ECO:0000256" key="1">
    <source>
        <dbReference type="SAM" id="MobiDB-lite"/>
    </source>
</evidence>
<dbReference type="STRING" id="1227482.C469_14898"/>